<dbReference type="Gramene" id="HORVU.MOREX.r2.2HG0115540.1">
    <property type="protein sequence ID" value="HORVU.MOREX.r2.2HG0115540.1.CDS.1"/>
    <property type="gene ID" value="HORVU.MOREX.r2.2HG0115540"/>
</dbReference>
<keyword evidence="3" id="KW-1185">Reference proteome</keyword>
<dbReference type="Gramene" id="HORVU.MOREX.r3.2HG0140180.1">
    <property type="protein sequence ID" value="HORVU.MOREX.r3.2HG0140180.1.CDS1"/>
    <property type="gene ID" value="HORVU.MOREX.r3.2HG0140180"/>
</dbReference>
<dbReference type="Proteomes" id="UP000011116">
    <property type="component" value="Chromosome 2H"/>
</dbReference>
<sequence>MRSVVHRCMLSWLWFLYMCIPSWRGNREMLVAPCISHVVCIGKSMHVCNITRPVYPLGRVTLRAIVWRSASG</sequence>
<keyword evidence="1" id="KW-0732">Signal</keyword>
<name>A0A8I6WCE7_HORVV</name>
<reference evidence="2" key="2">
    <citation type="submission" date="2020-10" db="EMBL/GenBank/DDBJ databases">
        <authorList>
            <person name="Scholz U."/>
            <person name="Mascher M."/>
            <person name="Fiebig A."/>
        </authorList>
    </citation>
    <scope>NUCLEOTIDE SEQUENCE [LARGE SCALE GENOMIC DNA]</scope>
    <source>
        <strain evidence="2">cv. Morex</strain>
    </source>
</reference>
<accession>A0A8I6WCE7</accession>
<reference evidence="3" key="1">
    <citation type="journal article" date="2012" name="Nature">
        <title>A physical, genetic and functional sequence assembly of the barley genome.</title>
        <authorList>
            <consortium name="The International Barley Genome Sequencing Consortium"/>
            <person name="Mayer K.F."/>
            <person name="Waugh R."/>
            <person name="Brown J.W."/>
            <person name="Schulman A."/>
            <person name="Langridge P."/>
            <person name="Platzer M."/>
            <person name="Fincher G.B."/>
            <person name="Muehlbauer G.J."/>
            <person name="Sato K."/>
            <person name="Close T.J."/>
            <person name="Wise R.P."/>
            <person name="Stein N."/>
        </authorList>
    </citation>
    <scope>NUCLEOTIDE SEQUENCE [LARGE SCALE GENOMIC DNA]</scope>
    <source>
        <strain evidence="3">cv. Morex</strain>
    </source>
</reference>
<evidence type="ECO:0000256" key="1">
    <source>
        <dbReference type="SAM" id="SignalP"/>
    </source>
</evidence>
<evidence type="ECO:0000313" key="3">
    <source>
        <dbReference type="Proteomes" id="UP000011116"/>
    </source>
</evidence>
<evidence type="ECO:0000313" key="2">
    <source>
        <dbReference type="EnsemblPlants" id="HORVU.MOREX.r3.2HG0140180.1.CDS1"/>
    </source>
</evidence>
<evidence type="ECO:0008006" key="4">
    <source>
        <dbReference type="Google" id="ProtNLM"/>
    </source>
</evidence>
<protein>
    <recommendedName>
        <fullName evidence="4">Secreted protein</fullName>
    </recommendedName>
</protein>
<dbReference type="EnsemblPlants" id="HORVU.MOREX.r3.2HG0140180.1">
    <property type="protein sequence ID" value="HORVU.MOREX.r3.2HG0140180.1.CDS1"/>
    <property type="gene ID" value="HORVU.MOREX.r3.2HG0140180"/>
</dbReference>
<feature type="chain" id="PRO_5035163547" description="Secreted protein" evidence="1">
    <location>
        <begin position="26"/>
        <end position="72"/>
    </location>
</feature>
<proteinExistence type="predicted"/>
<reference evidence="2" key="3">
    <citation type="submission" date="2022-01" db="UniProtKB">
        <authorList>
            <consortium name="EnsemblPlants"/>
        </authorList>
    </citation>
    <scope>IDENTIFICATION</scope>
    <source>
        <strain evidence="2">subsp. vulgare</strain>
    </source>
</reference>
<feature type="signal peptide" evidence="1">
    <location>
        <begin position="1"/>
        <end position="25"/>
    </location>
</feature>
<dbReference type="AlphaFoldDB" id="A0A8I6WCE7"/>
<organism evidence="2 3">
    <name type="scientific">Hordeum vulgare subsp. vulgare</name>
    <name type="common">Domesticated barley</name>
    <dbReference type="NCBI Taxonomy" id="112509"/>
    <lineage>
        <taxon>Eukaryota</taxon>
        <taxon>Viridiplantae</taxon>
        <taxon>Streptophyta</taxon>
        <taxon>Embryophyta</taxon>
        <taxon>Tracheophyta</taxon>
        <taxon>Spermatophyta</taxon>
        <taxon>Magnoliopsida</taxon>
        <taxon>Liliopsida</taxon>
        <taxon>Poales</taxon>
        <taxon>Poaceae</taxon>
        <taxon>BOP clade</taxon>
        <taxon>Pooideae</taxon>
        <taxon>Triticodae</taxon>
        <taxon>Triticeae</taxon>
        <taxon>Hordeinae</taxon>
        <taxon>Hordeum</taxon>
    </lineage>
</organism>